<name>A0ABN2YJN5_9ACTN</name>
<accession>A0ABN2YJN5</accession>
<dbReference type="Gene3D" id="2.30.110.10">
    <property type="entry name" value="Electron Transport, Fmn-binding Protein, Chain A"/>
    <property type="match status" value="1"/>
</dbReference>
<evidence type="ECO:0000256" key="4">
    <source>
        <dbReference type="SAM" id="MobiDB-lite"/>
    </source>
</evidence>
<sequence length="229" mass="24229">MGIGFRCLPAAGLTGQLQPHLPGRLGLHGASGHEAAPRGWLRGDRGRRGGVPVDPDHHGVEALVDEDLTAALLATRLKADTLLLLTDVAGVMRDDDTVGARPIREISPERLRARDLPGGSMGPKAKAACRFAGTPSRCRRGHRAPHRRPCAPLREGEHENRGTMSTELQTLDEATCLSLLRSVPVGRVAWCAEDGTASILPVNFVMDGAALVSAPRPAPSSTRYGRAAG</sequence>
<evidence type="ECO:0000313" key="6">
    <source>
        <dbReference type="EMBL" id="GAA2128488.1"/>
    </source>
</evidence>
<comment type="caution">
    <text evidence="6">The sequence shown here is derived from an EMBL/GenBank/DDBJ whole genome shotgun (WGS) entry which is preliminary data.</text>
</comment>
<dbReference type="Gene3D" id="3.40.1160.10">
    <property type="entry name" value="Acetylglutamate kinase-like"/>
    <property type="match status" value="1"/>
</dbReference>
<keyword evidence="2" id="KW-0808">Transferase</keyword>
<dbReference type="SUPFAM" id="SSF50475">
    <property type="entry name" value="FMN-binding split barrel"/>
    <property type="match status" value="1"/>
</dbReference>
<evidence type="ECO:0000256" key="2">
    <source>
        <dbReference type="ARBA" id="ARBA00022679"/>
    </source>
</evidence>
<dbReference type="InterPro" id="IPR001048">
    <property type="entry name" value="Asp/Glu/Uridylate_kinase"/>
</dbReference>
<dbReference type="InterPro" id="IPR003964">
    <property type="entry name" value="Carb_kinase"/>
</dbReference>
<gene>
    <name evidence="6" type="ORF">GCM10009727_19150</name>
</gene>
<dbReference type="Proteomes" id="UP001501020">
    <property type="component" value="Unassembled WGS sequence"/>
</dbReference>
<feature type="domain" description="Aspartate/glutamate/uridylate kinase" evidence="5">
    <location>
        <begin position="58"/>
        <end position="132"/>
    </location>
</feature>
<dbReference type="SUPFAM" id="SSF53633">
    <property type="entry name" value="Carbamate kinase-like"/>
    <property type="match status" value="1"/>
</dbReference>
<evidence type="ECO:0000313" key="7">
    <source>
        <dbReference type="Proteomes" id="UP001501020"/>
    </source>
</evidence>
<keyword evidence="7" id="KW-1185">Reference proteome</keyword>
<dbReference type="EMBL" id="BAAAMR010000012">
    <property type="protein sequence ID" value="GAA2128488.1"/>
    <property type="molecule type" value="Genomic_DNA"/>
</dbReference>
<feature type="region of interest" description="Disordered" evidence="4">
    <location>
        <begin position="135"/>
        <end position="162"/>
    </location>
</feature>
<keyword evidence="3" id="KW-0418">Kinase</keyword>
<dbReference type="InterPro" id="IPR012349">
    <property type="entry name" value="Split_barrel_FMN-bd"/>
</dbReference>
<feature type="region of interest" description="Disordered" evidence="4">
    <location>
        <begin position="28"/>
        <end position="52"/>
    </location>
</feature>
<dbReference type="InterPro" id="IPR036393">
    <property type="entry name" value="AceGlu_kinase-like_sf"/>
</dbReference>
<evidence type="ECO:0000259" key="5">
    <source>
        <dbReference type="Pfam" id="PF00696"/>
    </source>
</evidence>
<evidence type="ECO:0000256" key="1">
    <source>
        <dbReference type="ARBA" id="ARBA00011066"/>
    </source>
</evidence>
<evidence type="ECO:0000256" key="3">
    <source>
        <dbReference type="ARBA" id="ARBA00022777"/>
    </source>
</evidence>
<dbReference type="PANTHER" id="PTHR30409:SF1">
    <property type="entry name" value="CARBAMATE KINASE-RELATED"/>
    <property type="match status" value="1"/>
</dbReference>
<dbReference type="PANTHER" id="PTHR30409">
    <property type="entry name" value="CARBAMATE KINASE"/>
    <property type="match status" value="1"/>
</dbReference>
<proteinExistence type="inferred from homology"/>
<reference evidence="6 7" key="1">
    <citation type="journal article" date="2019" name="Int. J. Syst. Evol. Microbiol.">
        <title>The Global Catalogue of Microorganisms (GCM) 10K type strain sequencing project: providing services to taxonomists for standard genome sequencing and annotation.</title>
        <authorList>
            <consortium name="The Broad Institute Genomics Platform"/>
            <consortium name="The Broad Institute Genome Sequencing Center for Infectious Disease"/>
            <person name="Wu L."/>
            <person name="Ma J."/>
        </authorList>
    </citation>
    <scope>NUCLEOTIDE SEQUENCE [LARGE SCALE GENOMIC DNA]</scope>
    <source>
        <strain evidence="6 7">JCM 13850</strain>
    </source>
</reference>
<dbReference type="InterPro" id="IPR024747">
    <property type="entry name" value="Pyridox_Oxase-rel"/>
</dbReference>
<dbReference type="Pfam" id="PF00696">
    <property type="entry name" value="AA_kinase"/>
    <property type="match status" value="1"/>
</dbReference>
<dbReference type="PRINTS" id="PR01469">
    <property type="entry name" value="CARBMTKINASE"/>
</dbReference>
<protein>
    <recommendedName>
        <fullName evidence="5">Aspartate/glutamate/uridylate kinase domain-containing protein</fullName>
    </recommendedName>
</protein>
<comment type="similarity">
    <text evidence="1">Belongs to the carbamate kinase family.</text>
</comment>
<dbReference type="Pfam" id="PF12900">
    <property type="entry name" value="Pyridox_ox_2"/>
    <property type="match status" value="1"/>
</dbReference>
<feature type="compositionally biased region" description="Basic residues" evidence="4">
    <location>
        <begin position="137"/>
        <end position="149"/>
    </location>
</feature>
<organism evidence="6 7">
    <name type="scientific">Actinomadura napierensis</name>
    <dbReference type="NCBI Taxonomy" id="267854"/>
    <lineage>
        <taxon>Bacteria</taxon>
        <taxon>Bacillati</taxon>
        <taxon>Actinomycetota</taxon>
        <taxon>Actinomycetes</taxon>
        <taxon>Streptosporangiales</taxon>
        <taxon>Thermomonosporaceae</taxon>
        <taxon>Actinomadura</taxon>
    </lineage>
</organism>